<keyword evidence="4" id="KW-0472">Membrane</keyword>
<dbReference type="AlphaFoldDB" id="A0A9W4H3I3"/>
<name>A0A9W4H3I3_9ACTN</name>
<evidence type="ECO:0000256" key="1">
    <source>
        <dbReference type="ARBA" id="ARBA00004255"/>
    </source>
</evidence>
<comment type="caution">
    <text evidence="5">The sequence shown here is derived from an EMBL/GenBank/DDBJ whole genome shotgun (WGS) entry which is preliminary data.</text>
</comment>
<accession>A0A9W4H3I3</accession>
<dbReference type="EMBL" id="CAJVAX010000018">
    <property type="protein sequence ID" value="CAG7647643.1"/>
    <property type="molecule type" value="Genomic_DNA"/>
</dbReference>
<protein>
    <submittedName>
        <fullName evidence="5">Golgi phosphoprotein 3 (GPP34)</fullName>
    </submittedName>
</protein>
<sequence>MTALSTTTPRDLLIVAMDVQSNRPVEAGDLSLALAGAELVDLLGEGLVSLDGDLLVPGVGRTPGDELLAEAAAALVRQLPYESVEDWLWRRGKALSGAYLAVMESDGQVSRRRRKLLPGRPGPAELTDTPARRRAAERWESGEPVLAALAATLGIREDAAQTRAIGDEAVVAVLATVGDAVTELDAVRQRREIEQAAFDNVWRGE</sequence>
<dbReference type="Pfam" id="PF05719">
    <property type="entry name" value="GPP34"/>
    <property type="match status" value="1"/>
</dbReference>
<dbReference type="Gene3D" id="1.10.3630.10">
    <property type="entry name" value="yeast vps74-n-term truncation variant domain like"/>
    <property type="match status" value="1"/>
</dbReference>
<keyword evidence="6" id="KW-1185">Reference proteome</keyword>
<dbReference type="InterPro" id="IPR008628">
    <property type="entry name" value="GPP34-like"/>
</dbReference>
<keyword evidence="3" id="KW-0446">Lipid-binding</keyword>
<evidence type="ECO:0000256" key="2">
    <source>
        <dbReference type="ARBA" id="ARBA00023034"/>
    </source>
</evidence>
<comment type="subcellular location">
    <subcellularLocation>
        <location evidence="1">Golgi apparatus membrane</location>
        <topology evidence="1">Peripheral membrane protein</topology>
        <orientation evidence="1">Cytoplasmic side</orientation>
    </subcellularLocation>
</comment>
<proteinExistence type="predicted"/>
<evidence type="ECO:0000313" key="5">
    <source>
        <dbReference type="EMBL" id="CAG7647643.1"/>
    </source>
</evidence>
<dbReference type="InterPro" id="IPR038261">
    <property type="entry name" value="GPP34-like_sf"/>
</dbReference>
<dbReference type="Proteomes" id="UP001153328">
    <property type="component" value="Unassembled WGS sequence"/>
</dbReference>
<keyword evidence="2" id="KW-0333">Golgi apparatus</keyword>
<dbReference type="GO" id="GO:0005737">
    <property type="term" value="C:cytoplasm"/>
    <property type="evidence" value="ECO:0007669"/>
    <property type="project" value="UniProtKB-ARBA"/>
</dbReference>
<dbReference type="RefSeq" id="WP_205046108.1">
    <property type="nucleotide sequence ID" value="NZ_CAJVAX010000018.1"/>
</dbReference>
<evidence type="ECO:0000256" key="4">
    <source>
        <dbReference type="ARBA" id="ARBA00023136"/>
    </source>
</evidence>
<dbReference type="GO" id="GO:0070273">
    <property type="term" value="F:phosphatidylinositol-4-phosphate binding"/>
    <property type="evidence" value="ECO:0007669"/>
    <property type="project" value="InterPro"/>
</dbReference>
<evidence type="ECO:0000256" key="3">
    <source>
        <dbReference type="ARBA" id="ARBA00023121"/>
    </source>
</evidence>
<dbReference type="GO" id="GO:0012505">
    <property type="term" value="C:endomembrane system"/>
    <property type="evidence" value="ECO:0007669"/>
    <property type="project" value="UniProtKB-ARBA"/>
</dbReference>
<organism evidence="5 6">
    <name type="scientific">Actinacidiphila bryophytorum</name>
    <dbReference type="NCBI Taxonomy" id="1436133"/>
    <lineage>
        <taxon>Bacteria</taxon>
        <taxon>Bacillati</taxon>
        <taxon>Actinomycetota</taxon>
        <taxon>Actinomycetes</taxon>
        <taxon>Kitasatosporales</taxon>
        <taxon>Streptomycetaceae</taxon>
        <taxon>Actinacidiphila</taxon>
    </lineage>
</organism>
<reference evidence="5" key="1">
    <citation type="submission" date="2021-06" db="EMBL/GenBank/DDBJ databases">
        <authorList>
            <person name="Arsene-Ploetze F."/>
        </authorList>
    </citation>
    <scope>NUCLEOTIDE SEQUENCE</scope>
    <source>
        <strain evidence="5">SBRY1</strain>
    </source>
</reference>
<gene>
    <name evidence="5" type="ORF">SBRY_40723</name>
</gene>
<evidence type="ECO:0000313" key="6">
    <source>
        <dbReference type="Proteomes" id="UP001153328"/>
    </source>
</evidence>